<protein>
    <submittedName>
        <fullName evidence="1">Uncharacterized protein</fullName>
    </submittedName>
</protein>
<proteinExistence type="predicted"/>
<organism evidence="1 2">
    <name type="scientific">Paractinoplanes abujensis</name>
    <dbReference type="NCBI Taxonomy" id="882441"/>
    <lineage>
        <taxon>Bacteria</taxon>
        <taxon>Bacillati</taxon>
        <taxon>Actinomycetota</taxon>
        <taxon>Actinomycetes</taxon>
        <taxon>Micromonosporales</taxon>
        <taxon>Micromonosporaceae</taxon>
        <taxon>Paractinoplanes</taxon>
    </lineage>
</organism>
<dbReference type="EMBL" id="JACHMF010000001">
    <property type="protein sequence ID" value="MBB4697584.1"/>
    <property type="molecule type" value="Genomic_DNA"/>
</dbReference>
<gene>
    <name evidence="1" type="ORF">BKA14_007732</name>
</gene>
<name>A0A7W7G6H1_9ACTN</name>
<evidence type="ECO:0000313" key="2">
    <source>
        <dbReference type="Proteomes" id="UP000542742"/>
    </source>
</evidence>
<dbReference type="AlphaFoldDB" id="A0A7W7G6H1"/>
<sequence>MLAEQTDEWAEGRCYMGLDLLRKARLLPVATSQDTEPDQPAEIAA</sequence>
<comment type="caution">
    <text evidence="1">The sequence shown here is derived from an EMBL/GenBank/DDBJ whole genome shotgun (WGS) entry which is preliminary data.</text>
</comment>
<dbReference type="Proteomes" id="UP000542742">
    <property type="component" value="Unassembled WGS sequence"/>
</dbReference>
<evidence type="ECO:0000313" key="1">
    <source>
        <dbReference type="EMBL" id="MBB4697584.1"/>
    </source>
</evidence>
<reference evidence="1 2" key="1">
    <citation type="submission" date="2020-08" db="EMBL/GenBank/DDBJ databases">
        <title>Sequencing the genomes of 1000 actinobacteria strains.</title>
        <authorList>
            <person name="Klenk H.-P."/>
        </authorList>
    </citation>
    <scope>NUCLEOTIDE SEQUENCE [LARGE SCALE GENOMIC DNA]</scope>
    <source>
        <strain evidence="1 2">DSM 45518</strain>
    </source>
</reference>
<keyword evidence="2" id="KW-1185">Reference proteome</keyword>
<accession>A0A7W7G6H1</accession>